<dbReference type="InterPro" id="IPR058565">
    <property type="entry name" value="Ig_TRAPPC9_Trs120_1st"/>
</dbReference>
<evidence type="ECO:0000259" key="4">
    <source>
        <dbReference type="Pfam" id="PF08626"/>
    </source>
</evidence>
<dbReference type="InterPro" id="IPR058567">
    <property type="entry name" value="Ig_TRAPPC9_Trs120_3rd"/>
</dbReference>
<keyword evidence="2" id="KW-0333">Golgi apparatus</keyword>
<dbReference type="Pfam" id="PF26280">
    <property type="entry name" value="Ig_TRAPPC9-Trs120_2nd"/>
    <property type="match status" value="1"/>
</dbReference>
<reference evidence="9 10" key="1">
    <citation type="submission" date="2016-01" db="EMBL/GenBank/DDBJ databases">
        <title>Genome sequence of the yeast Holleya sinecauda.</title>
        <authorList>
            <person name="Dietrich F.S."/>
        </authorList>
    </citation>
    <scope>NUCLEOTIDE SEQUENCE [LARGE SCALE GENOMIC DNA]</scope>
    <source>
        <strain evidence="9 10">ATCC 58844</strain>
    </source>
</reference>
<feature type="domain" description="Trs120/TRAPPC9 third Ig-like" evidence="7">
    <location>
        <begin position="942"/>
        <end position="1105"/>
    </location>
</feature>
<dbReference type="Proteomes" id="UP000243052">
    <property type="component" value="Chromosome viii"/>
</dbReference>
<dbReference type="OrthoDB" id="27962at2759"/>
<evidence type="ECO:0000256" key="3">
    <source>
        <dbReference type="SAM" id="MobiDB-lite"/>
    </source>
</evidence>
<dbReference type="Pfam" id="PF26251">
    <property type="entry name" value="TPR_TRAPPC9-Trs120"/>
    <property type="match status" value="1"/>
</dbReference>
<feature type="region of interest" description="Disordered" evidence="3">
    <location>
        <begin position="206"/>
        <end position="234"/>
    </location>
</feature>
<feature type="domain" description="Trs120/TRAPPC9 fourth Ig-like" evidence="8">
    <location>
        <begin position="1116"/>
        <end position="1208"/>
    </location>
</feature>
<protein>
    <submittedName>
        <fullName evidence="9">HHL258Wp</fullName>
    </submittedName>
</protein>
<gene>
    <name evidence="9" type="ORF">AW171_hschr84560</name>
</gene>
<evidence type="ECO:0000259" key="7">
    <source>
        <dbReference type="Pfam" id="PF26282"/>
    </source>
</evidence>
<evidence type="ECO:0000256" key="2">
    <source>
        <dbReference type="ARBA" id="ARBA00023034"/>
    </source>
</evidence>
<dbReference type="Pfam" id="PF08626">
    <property type="entry name" value="TRAPPC9-Trs120"/>
    <property type="match status" value="1"/>
</dbReference>
<dbReference type="InterPro" id="IPR058564">
    <property type="entry name" value="TPR_TRAPPC9_Trs120"/>
</dbReference>
<feature type="compositionally biased region" description="Polar residues" evidence="3">
    <location>
        <begin position="211"/>
        <end position="229"/>
    </location>
</feature>
<organism evidence="9 10">
    <name type="scientific">Eremothecium sinecaudum</name>
    <dbReference type="NCBI Taxonomy" id="45286"/>
    <lineage>
        <taxon>Eukaryota</taxon>
        <taxon>Fungi</taxon>
        <taxon>Dikarya</taxon>
        <taxon>Ascomycota</taxon>
        <taxon>Saccharomycotina</taxon>
        <taxon>Saccharomycetes</taxon>
        <taxon>Saccharomycetales</taxon>
        <taxon>Saccharomycetaceae</taxon>
        <taxon>Eremothecium</taxon>
    </lineage>
</organism>
<feature type="domain" description="Trs120/TRAPPC9 first Ig-like" evidence="6">
    <location>
        <begin position="658"/>
        <end position="712"/>
    </location>
</feature>
<accession>A0A0X8HW14</accession>
<dbReference type="InterPro" id="IPR013935">
    <property type="entry name" value="Trs120_TRAPPC9"/>
</dbReference>
<proteinExistence type="predicted"/>
<dbReference type="GO" id="GO:0005802">
    <property type="term" value="C:trans-Golgi network"/>
    <property type="evidence" value="ECO:0007669"/>
    <property type="project" value="TreeGrafter"/>
</dbReference>
<dbReference type="Pfam" id="PF26283">
    <property type="entry name" value="Ig_TRAPPC9-Trs120_4th"/>
    <property type="match status" value="1"/>
</dbReference>
<name>A0A0X8HW14_9SACH</name>
<keyword evidence="10" id="KW-1185">Reference proteome</keyword>
<feature type="domain" description="Trs120/TRAPPC9 N-terminal" evidence="4">
    <location>
        <begin position="4"/>
        <end position="301"/>
    </location>
</feature>
<dbReference type="InterPro" id="IPR058568">
    <property type="entry name" value="Ig_TRAPPC9_Trs120_4th"/>
</dbReference>
<comment type="subcellular location">
    <subcellularLocation>
        <location evidence="1">Golgi apparatus</location>
    </subcellularLocation>
</comment>
<dbReference type="PANTHER" id="PTHR21512">
    <property type="entry name" value="TRAFFICKING PROTEIN PARTICLE COMPLEX SUBUNIT 9"/>
    <property type="match status" value="1"/>
</dbReference>
<evidence type="ECO:0000259" key="5">
    <source>
        <dbReference type="Pfam" id="PF26251"/>
    </source>
</evidence>
<dbReference type="EMBL" id="CP014248">
    <property type="protein sequence ID" value="AMD22512.1"/>
    <property type="molecule type" value="Genomic_DNA"/>
</dbReference>
<feature type="domain" description="Trs120/TRAPPC9 TPR region" evidence="5">
    <location>
        <begin position="376"/>
        <end position="609"/>
    </location>
</feature>
<sequence length="1220" mass="138194">MEAICGPARIKVLVVPGTDNWLRGKYISFVDQLRATPDVKLVDITPIEDPHFNPQGFPQGNLLFDIQTEIQDEGSMMFLHDFEPYRKTFVVIGLCEGSPNEQDAKSTLEKLEAEYPSFISHCLIYEGENSEGKKMDNVFSFKDSSKTIMCDVGRCFLQSLSNYYRSYKHVTLRSPGAIGGTSISKTTFVRKTSTTLTKLISSSLEPKSGSVKKSSTTNGSMGPTNVTDKSQQRSKGRQLKILAHFQLLSGKYMDALTNFSESAAIAHKAHDNLWLGSALEGIGLCIILLSSLSISFNIPSIVNTLCSAKSYTIGNSNNSTSQVSSVSSFNNANSSSPAQVPVASQATGAVQGTFKSPRSSSSSFHALQLNSNEMVLAFLLKSIHDKVLHYFELSLGQSVEYTPQVVYCQSLLRMVKFLTECNKGYMTADPILKPIIQAAYQKNVPNESKEGTLFPKVEIYQLCSRFFELQLKELDPLTQVRLYMELASIFNDLSLKRKRVFVLKLLFTTMLTNLQHFTWSDEFKQLAEDMLNTYGITDLEPESKVQDASEPRWLILQKNVLMLFVDMAHRLDDKSDLIRLSMLILTRYSHILTHAEQEKLLREYLLTSIDESMPSNLKYWDPFVLRMVTLLRMGSSADQLIKLESGVQKLALTNNDQVFNPLNRANSKTSLDHSNTFLVSENAEIVCTFQNPFKFHLEITSLELCKSDREIMQLQPTGISKESPFIVKAGSMKSFSGTVVFHKSTSEAHEITHMEIGAFNLPSSEYPISLSEELLPCEVSRAKLGSCKLTIIQDQPHLESPVSSLPNNSIMIPDGTKRSFTFVLHNTSLSRAADYLQFSSATNVEKLMRDNYWLSVSQDQLYDTELRLKFLKEECIKFNNLPTKILPNQTVNIEVEVNTSLAGLDLEHVDIMVQYGCREPDGSVAYAKSLVIPFKISQRRNIELTSLEIISLHDHLPELREAEWVQYLHNKIAEENLALSDFSLMLVDIRNSWTNKATLEVEYSDFKVPQQVVGSYKNRRIIIPIRNIEFSANFQDREIPTIVTGRQFIHSGLRDDQLRDLRIRFWCRERILSNLKCHWTIKSDSGYVNFRSFMPKLEHTTINTICRWARYPYKLQLSTSESKIPEGDRFTVAANVDSNYYGKESKTISIQFQFFERRTGKQIPAMNTVLIYNGALTHSIDLKSDKSVKLDIVPIKRGEYELHAHILNTSLVAYSYVHVI</sequence>
<evidence type="ECO:0000313" key="10">
    <source>
        <dbReference type="Proteomes" id="UP000243052"/>
    </source>
</evidence>
<dbReference type="RefSeq" id="XP_017989508.1">
    <property type="nucleotide sequence ID" value="XM_018134220.1"/>
</dbReference>
<evidence type="ECO:0000313" key="9">
    <source>
        <dbReference type="EMBL" id="AMD22512.1"/>
    </source>
</evidence>
<evidence type="ECO:0000259" key="8">
    <source>
        <dbReference type="Pfam" id="PF26283"/>
    </source>
</evidence>
<evidence type="ECO:0000256" key="1">
    <source>
        <dbReference type="ARBA" id="ARBA00004555"/>
    </source>
</evidence>
<dbReference type="AlphaFoldDB" id="A0A0X8HW14"/>
<dbReference type="Pfam" id="PF26254">
    <property type="entry name" value="Ig_TRAPPC9-Trs120_1st"/>
    <property type="match status" value="1"/>
</dbReference>
<dbReference type="Pfam" id="PF26282">
    <property type="entry name" value="Ig_TRAPPC9-Trs120_3rd"/>
    <property type="match status" value="1"/>
</dbReference>
<dbReference type="InterPro" id="IPR058563">
    <property type="entry name" value="Trs120_TRAPPC9_N"/>
</dbReference>
<evidence type="ECO:0000259" key="6">
    <source>
        <dbReference type="Pfam" id="PF26254"/>
    </source>
</evidence>
<dbReference type="GeneID" id="28725870"/>
<dbReference type="STRING" id="45286.A0A0X8HW14"/>
<dbReference type="PANTHER" id="PTHR21512:SF5">
    <property type="entry name" value="TRAFFICKING PROTEIN PARTICLE COMPLEX SUBUNIT 9"/>
    <property type="match status" value="1"/>
</dbReference>